<accession>T0BJA8</accession>
<proteinExistence type="predicted"/>
<dbReference type="EMBL" id="CP080467">
    <property type="protein sequence ID" value="UNO50471.1"/>
    <property type="molecule type" value="Genomic_DNA"/>
</dbReference>
<dbReference type="Proteomes" id="UP000829401">
    <property type="component" value="Chromosome"/>
</dbReference>
<organism evidence="1 2">
    <name type="scientific">Alicyclobacillus acidoterrestris (strain ATCC 49025 / DSM 3922 / CIP 106132 / NCIMB 13137 / GD3B)</name>
    <dbReference type="NCBI Taxonomy" id="1356854"/>
    <lineage>
        <taxon>Bacteria</taxon>
        <taxon>Bacillati</taxon>
        <taxon>Bacillota</taxon>
        <taxon>Bacilli</taxon>
        <taxon>Bacillales</taxon>
        <taxon>Alicyclobacillaceae</taxon>
        <taxon>Alicyclobacillus</taxon>
    </lineage>
</organism>
<gene>
    <name evidence="1" type="ORF">K1I37_08410</name>
</gene>
<dbReference type="RefSeq" id="WP_021298703.1">
    <property type="nucleotide sequence ID" value="NZ_AURB01000205.1"/>
</dbReference>
<evidence type="ECO:0000313" key="1">
    <source>
        <dbReference type="EMBL" id="UNO50471.1"/>
    </source>
</evidence>
<evidence type="ECO:0000313" key="2">
    <source>
        <dbReference type="Proteomes" id="UP000829401"/>
    </source>
</evidence>
<name>T0BJA8_ALIAG</name>
<keyword evidence="2" id="KW-1185">Reference proteome</keyword>
<sequence length="117" mass="13323">MVEFKNGEQAAKSVAWRSKFPAALSYTPVVTVLQKMQGMMLCASSTCRSRRHRMMKPGTHVRVVVRSSLYATPDKPTYEWTGTVTESDFDGIWAARDDEPEREEFVSYLDVEDVQVL</sequence>
<dbReference type="KEGG" id="aaco:K1I37_08410"/>
<reference evidence="2" key="1">
    <citation type="journal article" date="2022" name="G3 (Bethesda)">
        <title>Unveiling the complete genome sequence of Alicyclobacillus acidoterrestris DSM 3922T, a taint-producing strain.</title>
        <authorList>
            <person name="Leonardo I.C."/>
            <person name="Barreto Crespo M.T."/>
            <person name="Gaspar F.B."/>
        </authorList>
    </citation>
    <scope>NUCLEOTIDE SEQUENCE [LARGE SCALE GENOMIC DNA]</scope>
    <source>
        <strain evidence="2">DSM 3922</strain>
    </source>
</reference>
<dbReference type="AlphaFoldDB" id="T0BJA8"/>
<accession>A0A9E6ZNV0</accession>
<protein>
    <submittedName>
        <fullName evidence="1">Uncharacterized protein</fullName>
    </submittedName>
</protein>